<evidence type="ECO:0000313" key="2">
    <source>
        <dbReference type="Proteomes" id="UP000193240"/>
    </source>
</evidence>
<keyword evidence="2" id="KW-1185">Reference proteome</keyword>
<dbReference type="OMA" id="FTIANER"/>
<dbReference type="EMBL" id="KZ107842">
    <property type="protein sequence ID" value="OSS50431.1"/>
    <property type="molecule type" value="Genomic_DNA"/>
</dbReference>
<sequence length="216" mass="24828">MSYNPERRLSTGGLPPIRVHEQCVVEKAPSYHDPSVPCYAAWMREEIVKVPEGWSASDFTIANERPQRSFQIYNTTPQAANLDRLQALARELQTELCEDHGVGGRDQTARIDVWAMPFAANESEETRINTCKAHILAEITARKTSGDDSFHISEFSSHNQWKRFLLIMDQPEESWDQDKAGFLAVHWDHHSGPETRTRRYTRKELGMLLEDLTNFL</sequence>
<gene>
    <name evidence="1" type="ORF">B5807_04853</name>
</gene>
<protein>
    <submittedName>
        <fullName evidence="1">Uncharacterized protein</fullName>
    </submittedName>
</protein>
<reference evidence="1 2" key="1">
    <citation type="journal article" date="2017" name="Genome Announc.">
        <title>Genome sequence of the saprophytic ascomycete Epicoccum nigrum ICMP 19927 strain isolated from New Zealand.</title>
        <authorList>
            <person name="Fokin M."/>
            <person name="Fleetwood D."/>
            <person name="Weir B.S."/>
            <person name="Villas-Boas S.G."/>
        </authorList>
    </citation>
    <scope>NUCLEOTIDE SEQUENCE [LARGE SCALE GENOMIC DNA]</scope>
    <source>
        <strain evidence="1 2">ICMP 19927</strain>
    </source>
</reference>
<accession>A0A1Y2M321</accession>
<dbReference type="InParanoid" id="A0A1Y2M321"/>
<name>A0A1Y2M321_EPING</name>
<dbReference type="AlphaFoldDB" id="A0A1Y2M321"/>
<evidence type="ECO:0000313" key="1">
    <source>
        <dbReference type="EMBL" id="OSS50431.1"/>
    </source>
</evidence>
<organism evidence="1 2">
    <name type="scientific">Epicoccum nigrum</name>
    <name type="common">Soil fungus</name>
    <name type="synonym">Epicoccum purpurascens</name>
    <dbReference type="NCBI Taxonomy" id="105696"/>
    <lineage>
        <taxon>Eukaryota</taxon>
        <taxon>Fungi</taxon>
        <taxon>Dikarya</taxon>
        <taxon>Ascomycota</taxon>
        <taxon>Pezizomycotina</taxon>
        <taxon>Dothideomycetes</taxon>
        <taxon>Pleosporomycetidae</taxon>
        <taxon>Pleosporales</taxon>
        <taxon>Pleosporineae</taxon>
        <taxon>Didymellaceae</taxon>
        <taxon>Epicoccum</taxon>
    </lineage>
</organism>
<proteinExistence type="predicted"/>
<dbReference type="Proteomes" id="UP000193240">
    <property type="component" value="Unassembled WGS sequence"/>
</dbReference>